<dbReference type="Proteomes" id="UP001642487">
    <property type="component" value="Chromosome 3"/>
</dbReference>
<dbReference type="EMBL" id="OZ021737">
    <property type="protein sequence ID" value="CAK9317930.1"/>
    <property type="molecule type" value="Genomic_DNA"/>
</dbReference>
<sequence length="171" mass="19407">MTEFRQDLQHFKSSKASEERGLNMEVTNQFSNVTESMFEGFNETEFSVENVWGYHFQLPENTTPSSLSNFPCVTLLKCQNEFPVITRSSLLVDSTQETVQRKAKQVSESNSGSLCAAFGNDSSNVSPAKASVNSSTNSFYCFELLFPHQICFLICFFVYSELGRRKEKKEL</sequence>
<gene>
    <name evidence="1" type="ORF">CITCOLO1_LOCUS9881</name>
</gene>
<proteinExistence type="predicted"/>
<reference evidence="1 2" key="1">
    <citation type="submission" date="2024-03" db="EMBL/GenBank/DDBJ databases">
        <authorList>
            <person name="Gkanogiannis A."/>
            <person name="Becerra Lopez-Lavalle L."/>
        </authorList>
    </citation>
    <scope>NUCLEOTIDE SEQUENCE [LARGE SCALE GENOMIC DNA]</scope>
</reference>
<keyword evidence="2" id="KW-1185">Reference proteome</keyword>
<evidence type="ECO:0000313" key="2">
    <source>
        <dbReference type="Proteomes" id="UP001642487"/>
    </source>
</evidence>
<name>A0ABP0YGE7_9ROSI</name>
<organism evidence="1 2">
    <name type="scientific">Citrullus colocynthis</name>
    <name type="common">colocynth</name>
    <dbReference type="NCBI Taxonomy" id="252529"/>
    <lineage>
        <taxon>Eukaryota</taxon>
        <taxon>Viridiplantae</taxon>
        <taxon>Streptophyta</taxon>
        <taxon>Embryophyta</taxon>
        <taxon>Tracheophyta</taxon>
        <taxon>Spermatophyta</taxon>
        <taxon>Magnoliopsida</taxon>
        <taxon>eudicotyledons</taxon>
        <taxon>Gunneridae</taxon>
        <taxon>Pentapetalae</taxon>
        <taxon>rosids</taxon>
        <taxon>fabids</taxon>
        <taxon>Cucurbitales</taxon>
        <taxon>Cucurbitaceae</taxon>
        <taxon>Benincaseae</taxon>
        <taxon>Citrullus</taxon>
    </lineage>
</organism>
<protein>
    <submittedName>
        <fullName evidence="1">Uncharacterized protein</fullName>
    </submittedName>
</protein>
<accession>A0ABP0YGE7</accession>
<evidence type="ECO:0000313" key="1">
    <source>
        <dbReference type="EMBL" id="CAK9317930.1"/>
    </source>
</evidence>